<reference evidence="1 2" key="1">
    <citation type="submission" date="2020-07" db="EMBL/GenBank/DDBJ databases">
        <title>Comparative genomics of pyrophilous fungi reveals a link between fire events and developmental genes.</title>
        <authorList>
            <consortium name="DOE Joint Genome Institute"/>
            <person name="Steindorff A.S."/>
            <person name="Carver A."/>
            <person name="Calhoun S."/>
            <person name="Stillman K."/>
            <person name="Liu H."/>
            <person name="Lipzen A."/>
            <person name="Pangilinan J."/>
            <person name="Labutti K."/>
            <person name="Bruns T.D."/>
            <person name="Grigoriev I.V."/>
        </authorList>
    </citation>
    <scope>NUCLEOTIDE SEQUENCE [LARGE SCALE GENOMIC DNA]</scope>
    <source>
        <strain evidence="1 2">CBS 144469</strain>
    </source>
</reference>
<dbReference type="AlphaFoldDB" id="A0A8H6HL38"/>
<comment type="caution">
    <text evidence="1">The sequence shown here is derived from an EMBL/GenBank/DDBJ whole genome shotgun (WGS) entry which is preliminary data.</text>
</comment>
<evidence type="ECO:0000313" key="1">
    <source>
        <dbReference type="EMBL" id="KAF6749010.1"/>
    </source>
</evidence>
<evidence type="ECO:0000313" key="2">
    <source>
        <dbReference type="Proteomes" id="UP000521943"/>
    </source>
</evidence>
<protein>
    <submittedName>
        <fullName evidence="1">Uncharacterized protein</fullName>
    </submittedName>
</protein>
<dbReference type="Proteomes" id="UP000521943">
    <property type="component" value="Unassembled WGS sequence"/>
</dbReference>
<proteinExistence type="predicted"/>
<dbReference type="EMBL" id="JACGCI010000067">
    <property type="protein sequence ID" value="KAF6749010.1"/>
    <property type="molecule type" value="Genomic_DNA"/>
</dbReference>
<sequence length="155" mass="16815">MSFDQIRSSTEAAGLSVLWALEERISNEVSDIWAPAGTGIKVAHITTIPWPWIFGFRQGHLTPCISIGFAPRICCGTEAAFWISGLSKIHVPGSTRASCGHPPIAHSAVVWHLSIHAIVQQLGITAARQDTFEIAPAVRQGPPVYRRLKFHAGVT</sequence>
<name>A0A8H6HL38_9AGAR</name>
<keyword evidence="2" id="KW-1185">Reference proteome</keyword>
<organism evidence="1 2">
    <name type="scientific">Ephemerocybe angulata</name>
    <dbReference type="NCBI Taxonomy" id="980116"/>
    <lineage>
        <taxon>Eukaryota</taxon>
        <taxon>Fungi</taxon>
        <taxon>Dikarya</taxon>
        <taxon>Basidiomycota</taxon>
        <taxon>Agaricomycotina</taxon>
        <taxon>Agaricomycetes</taxon>
        <taxon>Agaricomycetidae</taxon>
        <taxon>Agaricales</taxon>
        <taxon>Agaricineae</taxon>
        <taxon>Psathyrellaceae</taxon>
        <taxon>Ephemerocybe</taxon>
    </lineage>
</organism>
<gene>
    <name evidence="1" type="ORF">DFP72DRAFT_553201</name>
</gene>
<accession>A0A8H6HL38</accession>